<comment type="caution">
    <text evidence="2">The sequence shown here is derived from an EMBL/GenBank/DDBJ whole genome shotgun (WGS) entry which is preliminary data.</text>
</comment>
<dbReference type="Proteomes" id="UP001601444">
    <property type="component" value="Unassembled WGS sequence"/>
</dbReference>
<dbReference type="PANTHER" id="PTHR43459:SF1">
    <property type="entry name" value="EG:BACN32G11.4 PROTEIN"/>
    <property type="match status" value="1"/>
</dbReference>
<dbReference type="RefSeq" id="WP_043650672.1">
    <property type="nucleotide sequence ID" value="NZ_JBIAMX010000011.1"/>
</dbReference>
<proteinExistence type="inferred from homology"/>
<dbReference type="SUPFAM" id="SSF52096">
    <property type="entry name" value="ClpP/crotonase"/>
    <property type="match status" value="1"/>
</dbReference>
<gene>
    <name evidence="2" type="ORF">ACFYTF_19000</name>
</gene>
<dbReference type="CDD" id="cd06558">
    <property type="entry name" value="crotonase-like"/>
    <property type="match status" value="1"/>
</dbReference>
<reference evidence="2 3" key="1">
    <citation type="submission" date="2024-10" db="EMBL/GenBank/DDBJ databases">
        <title>The Natural Products Discovery Center: Release of the First 8490 Sequenced Strains for Exploring Actinobacteria Biosynthetic Diversity.</title>
        <authorList>
            <person name="Kalkreuter E."/>
            <person name="Kautsar S.A."/>
            <person name="Yang D."/>
            <person name="Bader C.D."/>
            <person name="Teijaro C.N."/>
            <person name="Fluegel L."/>
            <person name="Davis C.M."/>
            <person name="Simpson J.R."/>
            <person name="Lauterbach L."/>
            <person name="Steele A.D."/>
            <person name="Gui C."/>
            <person name="Meng S."/>
            <person name="Li G."/>
            <person name="Viehrig K."/>
            <person name="Ye F."/>
            <person name="Su P."/>
            <person name="Kiefer A.F."/>
            <person name="Nichols A."/>
            <person name="Cepeda A.J."/>
            <person name="Yan W."/>
            <person name="Fan B."/>
            <person name="Jiang Y."/>
            <person name="Adhikari A."/>
            <person name="Zheng C.-J."/>
            <person name="Schuster L."/>
            <person name="Cowan T.M."/>
            <person name="Smanski M.J."/>
            <person name="Chevrette M.G."/>
            <person name="De Carvalho L.P.S."/>
            <person name="Shen B."/>
        </authorList>
    </citation>
    <scope>NUCLEOTIDE SEQUENCE [LARGE SCALE GENOMIC DNA]</scope>
    <source>
        <strain evidence="2 3">NPDC004045</strain>
    </source>
</reference>
<dbReference type="InterPro" id="IPR014748">
    <property type="entry name" value="Enoyl-CoA_hydra_C"/>
</dbReference>
<dbReference type="PANTHER" id="PTHR43459">
    <property type="entry name" value="ENOYL-COA HYDRATASE"/>
    <property type="match status" value="1"/>
</dbReference>
<protein>
    <submittedName>
        <fullName evidence="2">Enoyl-CoA hydratase-related protein</fullName>
    </submittedName>
</protein>
<evidence type="ECO:0000313" key="3">
    <source>
        <dbReference type="Proteomes" id="UP001601444"/>
    </source>
</evidence>
<organism evidence="2 3">
    <name type="scientific">Nocardia thailandica</name>
    <dbReference type="NCBI Taxonomy" id="257275"/>
    <lineage>
        <taxon>Bacteria</taxon>
        <taxon>Bacillati</taxon>
        <taxon>Actinomycetota</taxon>
        <taxon>Actinomycetes</taxon>
        <taxon>Mycobacteriales</taxon>
        <taxon>Nocardiaceae</taxon>
        <taxon>Nocardia</taxon>
    </lineage>
</organism>
<dbReference type="EMBL" id="JBIAMX010000011">
    <property type="protein sequence ID" value="MFF0544921.1"/>
    <property type="molecule type" value="Genomic_DNA"/>
</dbReference>
<evidence type="ECO:0000256" key="1">
    <source>
        <dbReference type="ARBA" id="ARBA00005254"/>
    </source>
</evidence>
<sequence>MSESVLITEENGVLRVTIDRQARMNAIDLTTMGELADIVTAAVTRPSVRVIVLTGAGKAFCTGADLAAASAAGGNEATPEVVMDTANALIRAILDSPLPVIAEVNGPAAGVGASIALAADLIYAAESTYLLLPFTNIGLMPDGGATAVVAAAMGRARAARMALLGERLPATEAAAAGLITESVPDAELGAHVAGVATKLANGPRRAYELTKAAINAATLDGIDAALAREKTGQTELLTSADFFEGMTAMLTRRAPKFAGTPEPVQPHTV</sequence>
<dbReference type="Pfam" id="PF00378">
    <property type="entry name" value="ECH_1"/>
    <property type="match status" value="1"/>
</dbReference>
<dbReference type="Gene3D" id="3.90.226.10">
    <property type="entry name" value="2-enoyl-CoA Hydratase, Chain A, domain 1"/>
    <property type="match status" value="1"/>
</dbReference>
<dbReference type="InterPro" id="IPR001753">
    <property type="entry name" value="Enoyl-CoA_hydra/iso"/>
</dbReference>
<evidence type="ECO:0000313" key="2">
    <source>
        <dbReference type="EMBL" id="MFF0544921.1"/>
    </source>
</evidence>
<comment type="similarity">
    <text evidence="1">Belongs to the enoyl-CoA hydratase/isomerase family.</text>
</comment>
<dbReference type="InterPro" id="IPR029045">
    <property type="entry name" value="ClpP/crotonase-like_dom_sf"/>
</dbReference>
<accession>A0ABW6PR90</accession>
<dbReference type="Gene3D" id="1.10.12.10">
    <property type="entry name" value="Lyase 2-enoyl-coa Hydratase, Chain A, domain 2"/>
    <property type="match status" value="1"/>
</dbReference>
<keyword evidence="3" id="KW-1185">Reference proteome</keyword>
<name>A0ABW6PR90_9NOCA</name>